<reference evidence="1" key="1">
    <citation type="submission" date="2022-02" db="EMBL/GenBank/DDBJ databases">
        <authorList>
            <person name="Deutsch MARIE S."/>
        </authorList>
    </citation>
    <scope>NUCLEOTIDE SEQUENCE</scope>
    <source>
        <strain evidence="1">CIRM-BIA865</strain>
    </source>
</reference>
<proteinExistence type="predicted"/>
<dbReference type="AlphaFoldDB" id="A0AAU9QYX1"/>
<dbReference type="EMBL" id="OV915080">
    <property type="protein sequence ID" value="CAH1705427.1"/>
    <property type="molecule type" value="Genomic_DNA"/>
</dbReference>
<accession>A0AAU9QYX1</accession>
<gene>
    <name evidence="1" type="ORF">LDD865_0263</name>
</gene>
<organism evidence="1 2">
    <name type="scientific">Lactobacillus delbrueckii subsp. delbrueckii</name>
    <dbReference type="NCBI Taxonomy" id="83684"/>
    <lineage>
        <taxon>Bacteria</taxon>
        <taxon>Bacillati</taxon>
        <taxon>Bacillota</taxon>
        <taxon>Bacilli</taxon>
        <taxon>Lactobacillales</taxon>
        <taxon>Lactobacillaceae</taxon>
        <taxon>Lactobacillus</taxon>
    </lineage>
</organism>
<evidence type="ECO:0000313" key="2">
    <source>
        <dbReference type="Proteomes" id="UP001295440"/>
    </source>
</evidence>
<protein>
    <submittedName>
        <fullName evidence="1">Uncharacterized protein</fullName>
    </submittedName>
</protein>
<sequence>MKEEKLKVMKKEEKKRGLFGKDYLMLSAMTIGLLAGAGKAQTVKADTVEKATTEVKAATTATTTTAKHYGCSD</sequence>
<dbReference type="Proteomes" id="UP001295440">
    <property type="component" value="Chromosome"/>
</dbReference>
<name>A0AAU9QYX1_9LACO</name>
<evidence type="ECO:0000313" key="1">
    <source>
        <dbReference type="EMBL" id="CAH1705427.1"/>
    </source>
</evidence>
<dbReference type="RefSeq" id="WP_260369180.1">
    <property type="nucleotide sequence ID" value="NZ_OV915080.1"/>
</dbReference>